<dbReference type="Pfam" id="PF14913">
    <property type="entry name" value="DPCD"/>
    <property type="match status" value="1"/>
</dbReference>
<dbReference type="Proteomes" id="UP000792457">
    <property type="component" value="Unassembled WGS sequence"/>
</dbReference>
<evidence type="ECO:0000256" key="1">
    <source>
        <dbReference type="ARBA" id="ARBA00010597"/>
    </source>
</evidence>
<dbReference type="EMBL" id="KZ308157">
    <property type="protein sequence ID" value="KAG8223329.1"/>
    <property type="molecule type" value="Genomic_DNA"/>
</dbReference>
<dbReference type="PANTHER" id="PTHR31921:SF1">
    <property type="entry name" value="PROTEIN DPCD"/>
    <property type="match status" value="1"/>
</dbReference>
<reference evidence="3" key="2">
    <citation type="submission" date="2017-10" db="EMBL/GenBank/DDBJ databases">
        <title>Ladona fulva Genome sequencing and assembly.</title>
        <authorList>
            <person name="Murali S."/>
            <person name="Richards S."/>
            <person name="Bandaranaike D."/>
            <person name="Bellair M."/>
            <person name="Blankenburg K."/>
            <person name="Chao H."/>
            <person name="Dinh H."/>
            <person name="Doddapaneni H."/>
            <person name="Dugan-Rocha S."/>
            <person name="Elkadiri S."/>
            <person name="Gnanaolivu R."/>
            <person name="Hernandez B."/>
            <person name="Skinner E."/>
            <person name="Javaid M."/>
            <person name="Lee S."/>
            <person name="Li M."/>
            <person name="Ming W."/>
            <person name="Munidasa M."/>
            <person name="Muniz J."/>
            <person name="Nguyen L."/>
            <person name="Hughes D."/>
            <person name="Osuji N."/>
            <person name="Pu L.-L."/>
            <person name="Puazo M."/>
            <person name="Qu C."/>
            <person name="Quiroz J."/>
            <person name="Raj R."/>
            <person name="Weissenberger G."/>
            <person name="Xin Y."/>
            <person name="Zou X."/>
            <person name="Han Y."/>
            <person name="Worley K."/>
            <person name="Muzny D."/>
            <person name="Gibbs R."/>
        </authorList>
    </citation>
    <scope>NUCLEOTIDE SEQUENCE</scope>
    <source>
        <strain evidence="3">Sampled in the wild</strain>
    </source>
</reference>
<accession>A0A8K0JVY7</accession>
<gene>
    <name evidence="3" type="ORF">J437_LFUL001206</name>
</gene>
<organism evidence="3 4">
    <name type="scientific">Ladona fulva</name>
    <name type="common">Scarce chaser dragonfly</name>
    <name type="synonym">Libellula fulva</name>
    <dbReference type="NCBI Taxonomy" id="123851"/>
    <lineage>
        <taxon>Eukaryota</taxon>
        <taxon>Metazoa</taxon>
        <taxon>Ecdysozoa</taxon>
        <taxon>Arthropoda</taxon>
        <taxon>Hexapoda</taxon>
        <taxon>Insecta</taxon>
        <taxon>Pterygota</taxon>
        <taxon>Palaeoptera</taxon>
        <taxon>Odonata</taxon>
        <taxon>Epiprocta</taxon>
        <taxon>Anisoptera</taxon>
        <taxon>Libelluloidea</taxon>
        <taxon>Libellulidae</taxon>
        <taxon>Ladona</taxon>
    </lineage>
</organism>
<comment type="caution">
    <text evidence="3">The sequence shown here is derived from an EMBL/GenBank/DDBJ whole genome shotgun (WGS) entry which is preliminary data.</text>
</comment>
<name>A0A8K0JVY7_LADFU</name>
<dbReference type="PANTHER" id="PTHR31921">
    <property type="entry name" value="PROTEIN DPCD"/>
    <property type="match status" value="1"/>
</dbReference>
<dbReference type="InterPro" id="IPR026224">
    <property type="entry name" value="DPCD"/>
</dbReference>
<proteinExistence type="inferred from homology"/>
<evidence type="ECO:0000313" key="4">
    <source>
        <dbReference type="Proteomes" id="UP000792457"/>
    </source>
</evidence>
<dbReference type="PRINTS" id="PR02065">
    <property type="entry name" value="PROTEINDPCD"/>
</dbReference>
<evidence type="ECO:0000256" key="2">
    <source>
        <dbReference type="ARBA" id="ARBA00020330"/>
    </source>
</evidence>
<protein>
    <recommendedName>
        <fullName evidence="2">Protein DPCD</fullName>
    </recommendedName>
</protein>
<sequence length="216" mass="25167">MFSFHRNAGCLKIMSVSNWVKLIEEAEKTCLIEYGMRKVHYKFSKGEEMVEEYNMETDIINRRMWKNSSKFGGDCHWEMEIGEPAKTKELSLDDVGIKESGSNPYVTRRSTRNALEWRIRNLPYPLSTYSVAVSPDDKCIYVRTTNKKFFKKLTVPELERIGIPPDQNNIEFTHKFNTLIITYQKPPQLITLEKETMEMLKKLPSSEKGKLPCNPS</sequence>
<keyword evidence="4" id="KW-1185">Reference proteome</keyword>
<evidence type="ECO:0000313" key="3">
    <source>
        <dbReference type="EMBL" id="KAG8223329.1"/>
    </source>
</evidence>
<dbReference type="OrthoDB" id="10256139at2759"/>
<comment type="similarity">
    <text evidence="1">Belongs to the DPCD family.</text>
</comment>
<dbReference type="AlphaFoldDB" id="A0A8K0JVY7"/>
<reference evidence="3" key="1">
    <citation type="submission" date="2013-04" db="EMBL/GenBank/DDBJ databases">
        <authorList>
            <person name="Qu J."/>
            <person name="Murali S.C."/>
            <person name="Bandaranaike D."/>
            <person name="Bellair M."/>
            <person name="Blankenburg K."/>
            <person name="Chao H."/>
            <person name="Dinh H."/>
            <person name="Doddapaneni H."/>
            <person name="Downs B."/>
            <person name="Dugan-Rocha S."/>
            <person name="Elkadiri S."/>
            <person name="Gnanaolivu R.D."/>
            <person name="Hernandez B."/>
            <person name="Javaid M."/>
            <person name="Jayaseelan J.C."/>
            <person name="Lee S."/>
            <person name="Li M."/>
            <person name="Ming W."/>
            <person name="Munidasa M."/>
            <person name="Muniz J."/>
            <person name="Nguyen L."/>
            <person name="Ongeri F."/>
            <person name="Osuji N."/>
            <person name="Pu L.-L."/>
            <person name="Puazo M."/>
            <person name="Qu C."/>
            <person name="Quiroz J."/>
            <person name="Raj R."/>
            <person name="Weissenberger G."/>
            <person name="Xin Y."/>
            <person name="Zou X."/>
            <person name="Han Y."/>
            <person name="Richards S."/>
            <person name="Worley K."/>
            <person name="Muzny D."/>
            <person name="Gibbs R."/>
        </authorList>
    </citation>
    <scope>NUCLEOTIDE SEQUENCE</scope>
    <source>
        <strain evidence="3">Sampled in the wild</strain>
    </source>
</reference>